<sequence>MPRAASVSSDRASAGVRRFASPAVRAAIRRRMFEVLGLVSGLAGLALLVALASYSPADPSLSTATTQPPVNLAGPAGAVLADMLLQGFGWAAALPGLALLAWAWRLATQRGLSLFPARLAALLAGMPALAAALTLAPMPGPAEGLAPGGAAGNILGGGLQRLAEGSFGPLGTLIGDGMLLSLTLLLAVLGFGLSPSEWLGLGRAARRGAVGAARVGGAGA</sequence>
<keyword evidence="9" id="KW-1185">Reference proteome</keyword>
<dbReference type="Pfam" id="PF13491">
    <property type="entry name" value="FtsK_4TM"/>
    <property type="match status" value="1"/>
</dbReference>
<evidence type="ECO:0000256" key="2">
    <source>
        <dbReference type="ARBA" id="ARBA00022475"/>
    </source>
</evidence>
<gene>
    <name evidence="8" type="ORF">JYK14_21465</name>
</gene>
<evidence type="ECO:0000259" key="7">
    <source>
        <dbReference type="Pfam" id="PF13491"/>
    </source>
</evidence>
<dbReference type="EMBL" id="JAFIRR010000148">
    <property type="protein sequence ID" value="MCO6418706.1"/>
    <property type="molecule type" value="Genomic_DNA"/>
</dbReference>
<feature type="transmembrane region" description="Helical" evidence="6">
    <location>
        <begin position="119"/>
        <end position="138"/>
    </location>
</feature>
<protein>
    <submittedName>
        <fullName evidence="8">DNA translocase FtsK 4TM domain-containing protein</fullName>
    </submittedName>
</protein>
<feature type="transmembrane region" description="Helical" evidence="6">
    <location>
        <begin position="88"/>
        <end position="107"/>
    </location>
</feature>
<feature type="transmembrane region" description="Helical" evidence="6">
    <location>
        <begin position="35"/>
        <end position="54"/>
    </location>
</feature>
<comment type="subcellular location">
    <subcellularLocation>
        <location evidence="1">Cell membrane</location>
        <topology evidence="1">Multi-pass membrane protein</topology>
    </subcellularLocation>
</comment>
<accession>A0ABT1D9U3</accession>
<dbReference type="RefSeq" id="WP_252955335.1">
    <property type="nucleotide sequence ID" value="NZ_JAFIRR010000148.1"/>
</dbReference>
<dbReference type="InterPro" id="IPR025199">
    <property type="entry name" value="FtsK_4TM"/>
</dbReference>
<reference evidence="8 9" key="1">
    <citation type="submission" date="2021-12" db="EMBL/GenBank/DDBJ databases">
        <title>Siccirubricoccus leaddurans sp. nov., a high concentration Zn2+ tolerance bacterium.</title>
        <authorList>
            <person name="Cao Y."/>
        </authorList>
    </citation>
    <scope>NUCLEOTIDE SEQUENCE [LARGE SCALE GENOMIC DNA]</scope>
    <source>
        <strain evidence="8 9">KC 17139</strain>
    </source>
</reference>
<name>A0ABT1D9U3_9PROT</name>
<evidence type="ECO:0000313" key="9">
    <source>
        <dbReference type="Proteomes" id="UP001523392"/>
    </source>
</evidence>
<evidence type="ECO:0000256" key="6">
    <source>
        <dbReference type="SAM" id="Phobius"/>
    </source>
</evidence>
<evidence type="ECO:0000313" key="8">
    <source>
        <dbReference type="EMBL" id="MCO6418706.1"/>
    </source>
</evidence>
<evidence type="ECO:0000256" key="3">
    <source>
        <dbReference type="ARBA" id="ARBA00022692"/>
    </source>
</evidence>
<dbReference type="Proteomes" id="UP001523392">
    <property type="component" value="Unassembled WGS sequence"/>
</dbReference>
<keyword evidence="3 6" id="KW-0812">Transmembrane</keyword>
<keyword evidence="5 6" id="KW-0472">Membrane</keyword>
<organism evidence="8 9">
    <name type="scientific">Siccirubricoccus soli</name>
    <dbReference type="NCBI Taxonomy" id="2899147"/>
    <lineage>
        <taxon>Bacteria</taxon>
        <taxon>Pseudomonadati</taxon>
        <taxon>Pseudomonadota</taxon>
        <taxon>Alphaproteobacteria</taxon>
        <taxon>Acetobacterales</taxon>
        <taxon>Roseomonadaceae</taxon>
        <taxon>Siccirubricoccus</taxon>
    </lineage>
</organism>
<evidence type="ECO:0000256" key="5">
    <source>
        <dbReference type="ARBA" id="ARBA00023136"/>
    </source>
</evidence>
<keyword evidence="4 6" id="KW-1133">Transmembrane helix</keyword>
<feature type="transmembrane region" description="Helical" evidence="6">
    <location>
        <begin position="170"/>
        <end position="193"/>
    </location>
</feature>
<evidence type="ECO:0000256" key="1">
    <source>
        <dbReference type="ARBA" id="ARBA00004651"/>
    </source>
</evidence>
<comment type="caution">
    <text evidence="8">The sequence shown here is derived from an EMBL/GenBank/DDBJ whole genome shotgun (WGS) entry which is preliminary data.</text>
</comment>
<feature type="non-terminal residue" evidence="8">
    <location>
        <position position="220"/>
    </location>
</feature>
<feature type="domain" description="DNA translocase FtsK 4TM region" evidence="7">
    <location>
        <begin position="30"/>
        <end position="194"/>
    </location>
</feature>
<proteinExistence type="predicted"/>
<evidence type="ECO:0000256" key="4">
    <source>
        <dbReference type="ARBA" id="ARBA00022989"/>
    </source>
</evidence>
<keyword evidence="2" id="KW-1003">Cell membrane</keyword>